<protein>
    <submittedName>
        <fullName evidence="1">4892_t:CDS:1</fullName>
    </submittedName>
</protein>
<organism evidence="1 2">
    <name type="scientific">Racocetra persica</name>
    <dbReference type="NCBI Taxonomy" id="160502"/>
    <lineage>
        <taxon>Eukaryota</taxon>
        <taxon>Fungi</taxon>
        <taxon>Fungi incertae sedis</taxon>
        <taxon>Mucoromycota</taxon>
        <taxon>Glomeromycotina</taxon>
        <taxon>Glomeromycetes</taxon>
        <taxon>Diversisporales</taxon>
        <taxon>Gigasporaceae</taxon>
        <taxon>Racocetra</taxon>
    </lineage>
</organism>
<evidence type="ECO:0000313" key="1">
    <source>
        <dbReference type="EMBL" id="CAG8803103.1"/>
    </source>
</evidence>
<proteinExistence type="predicted"/>
<dbReference type="Proteomes" id="UP000789920">
    <property type="component" value="Unassembled WGS sequence"/>
</dbReference>
<feature type="non-terminal residue" evidence="1">
    <location>
        <position position="1"/>
    </location>
</feature>
<sequence>IENDENAKYYNQDDELDDQLTQTSDGNTSTNSYKNTGKLSPLWQHFSFDSNHPDIFIYDKCSQKFLSKSGNSSLERHLSSQYNIIISKIKCYQTKLPFVHNNS</sequence>
<comment type="caution">
    <text evidence="1">The sequence shown here is derived from an EMBL/GenBank/DDBJ whole genome shotgun (WGS) entry which is preliminary data.</text>
</comment>
<accession>A0ACA9RQ11</accession>
<reference evidence="1" key="1">
    <citation type="submission" date="2021-06" db="EMBL/GenBank/DDBJ databases">
        <authorList>
            <person name="Kallberg Y."/>
            <person name="Tangrot J."/>
            <person name="Rosling A."/>
        </authorList>
    </citation>
    <scope>NUCLEOTIDE SEQUENCE</scope>
    <source>
        <strain evidence="1">MA461A</strain>
    </source>
</reference>
<name>A0ACA9RQ11_9GLOM</name>
<evidence type="ECO:0000313" key="2">
    <source>
        <dbReference type="Proteomes" id="UP000789920"/>
    </source>
</evidence>
<dbReference type="EMBL" id="CAJVQC010062846">
    <property type="protein sequence ID" value="CAG8803103.1"/>
    <property type="molecule type" value="Genomic_DNA"/>
</dbReference>
<keyword evidence="2" id="KW-1185">Reference proteome</keyword>
<gene>
    <name evidence="1" type="ORF">RPERSI_LOCUS21453</name>
</gene>